<evidence type="ECO:0008006" key="3">
    <source>
        <dbReference type="Google" id="ProtNLM"/>
    </source>
</evidence>
<evidence type="ECO:0000313" key="1">
    <source>
        <dbReference type="EMBL" id="KRU23279.1"/>
    </source>
</evidence>
<reference evidence="1 2" key="1">
    <citation type="submission" date="2015-11" db="EMBL/GenBank/DDBJ databases">
        <title>Permanent draft genome of Psychrobacter piscatorii LQ58.</title>
        <authorList>
            <person name="Zhou M."/>
            <person name="Dong B."/>
            <person name="Liu Q."/>
        </authorList>
    </citation>
    <scope>NUCLEOTIDE SEQUENCE [LARGE SCALE GENOMIC DNA]</scope>
    <source>
        <strain evidence="1 2">LQ58</strain>
    </source>
</reference>
<dbReference type="InterPro" id="IPR010982">
    <property type="entry name" value="Lambda_DNA-bd_dom_sf"/>
</dbReference>
<name>A0A0T6DTQ6_9GAMM</name>
<dbReference type="Gene3D" id="1.10.260.40">
    <property type="entry name" value="lambda repressor-like DNA-binding domains"/>
    <property type="match status" value="1"/>
</dbReference>
<keyword evidence="2" id="KW-1185">Reference proteome</keyword>
<accession>A0A0T6DTQ6</accession>
<dbReference type="GO" id="GO:0003677">
    <property type="term" value="F:DNA binding"/>
    <property type="evidence" value="ECO:0007669"/>
    <property type="project" value="InterPro"/>
</dbReference>
<dbReference type="Proteomes" id="UP000051202">
    <property type="component" value="Unassembled WGS sequence"/>
</dbReference>
<comment type="caution">
    <text evidence="1">The sequence shown here is derived from an EMBL/GenBank/DDBJ whole genome shotgun (WGS) entry which is preliminary data.</text>
</comment>
<protein>
    <recommendedName>
        <fullName evidence="3">Rha family transcriptional regulator</fullName>
    </recommendedName>
</protein>
<dbReference type="SUPFAM" id="SSF47413">
    <property type="entry name" value="lambda repressor-like DNA-binding domains"/>
    <property type="match status" value="1"/>
</dbReference>
<evidence type="ECO:0000313" key="2">
    <source>
        <dbReference type="Proteomes" id="UP000051202"/>
    </source>
</evidence>
<organism evidence="1 2">
    <name type="scientific">Psychrobacter piscatorii</name>
    <dbReference type="NCBI Taxonomy" id="554343"/>
    <lineage>
        <taxon>Bacteria</taxon>
        <taxon>Pseudomonadati</taxon>
        <taxon>Pseudomonadota</taxon>
        <taxon>Gammaproteobacteria</taxon>
        <taxon>Moraxellales</taxon>
        <taxon>Moraxellaceae</taxon>
        <taxon>Psychrobacter</taxon>
    </lineage>
</organism>
<dbReference type="Pfam" id="PF15943">
    <property type="entry name" value="YdaS_toxin"/>
    <property type="match status" value="1"/>
</dbReference>
<dbReference type="InterPro" id="IPR031856">
    <property type="entry name" value="YdaS_toxin-like"/>
</dbReference>
<dbReference type="STRING" id="554343.AS194_04955"/>
<proteinExistence type="predicted"/>
<sequence>MNSKPKEKFEPVVRLIEYFGGQIPTAEALKVKQGTVSGWLNCVHGVNSFNAMRAEAKTKGAIKAHELCPKLTEIEEQPEEV</sequence>
<gene>
    <name evidence="1" type="ORF">AS194_04955</name>
</gene>
<dbReference type="AlphaFoldDB" id="A0A0T6DTQ6"/>
<dbReference type="EMBL" id="LNDJ01000047">
    <property type="protein sequence ID" value="KRU23279.1"/>
    <property type="molecule type" value="Genomic_DNA"/>
</dbReference>
<dbReference type="RefSeq" id="WP_058023914.1">
    <property type="nucleotide sequence ID" value="NZ_LNDJ01000047.1"/>
</dbReference>